<gene>
    <name evidence="1" type="ORF">BV494_07795</name>
</gene>
<reference evidence="2" key="1">
    <citation type="submission" date="2017-01" db="EMBL/GenBank/DDBJ databases">
        <title>Genome sequence of Rouxiella sp. ERMR1:05.</title>
        <authorList>
            <person name="Kumar R."/>
            <person name="Singh D."/>
            <person name="Kumar S."/>
        </authorList>
    </citation>
    <scope>NUCLEOTIDE SEQUENCE [LARGE SCALE GENOMIC DNA]</scope>
    <source>
        <strain evidence="2">ERMR1:05</strain>
    </source>
</reference>
<organism evidence="1 2">
    <name type="scientific">Rahnella sikkimica</name>
    <dbReference type="NCBI Taxonomy" id="1805933"/>
    <lineage>
        <taxon>Bacteria</taxon>
        <taxon>Pseudomonadati</taxon>
        <taxon>Pseudomonadota</taxon>
        <taxon>Gammaproteobacteria</taxon>
        <taxon>Enterobacterales</taxon>
        <taxon>Yersiniaceae</taxon>
        <taxon>Rahnella</taxon>
    </lineage>
</organism>
<dbReference type="OrthoDB" id="5463544at2"/>
<dbReference type="InterPro" id="IPR019596">
    <property type="entry name" value="Phage_Mu_GpM_tail_tub"/>
</dbReference>
<dbReference type="KEGG" id="rox:BV494_07795"/>
<dbReference type="RefSeq" id="WP_104922358.1">
    <property type="nucleotide sequence ID" value="NZ_CP019062.1"/>
</dbReference>
<evidence type="ECO:0000313" key="2">
    <source>
        <dbReference type="Proteomes" id="UP000239197"/>
    </source>
</evidence>
<dbReference type="Proteomes" id="UP000239197">
    <property type="component" value="Chromosome"/>
</dbReference>
<name>A0A2L1UPJ1_9GAMM</name>
<sequence length="122" mass="13151">MADTSNRLAGTAFVTTNGVSIMVAGQFKYSPSKLKRETLTGMDNVHGYKEKPSAPFISCQVRDSGGTTVADFTDMTNVTVVAELANGKTIIGTGMWTVESQEVDSEDAVFDVRWEGFDVVES</sequence>
<accession>A0A2L1UPJ1</accession>
<proteinExistence type="predicted"/>
<dbReference type="AlphaFoldDB" id="A0A2L1UPJ1"/>
<keyword evidence="2" id="KW-1185">Reference proteome</keyword>
<dbReference type="Pfam" id="PF10618">
    <property type="entry name" value="Tail_tube"/>
    <property type="match status" value="1"/>
</dbReference>
<dbReference type="EMBL" id="CP019062">
    <property type="protein sequence ID" value="AVF34841.1"/>
    <property type="molecule type" value="Genomic_DNA"/>
</dbReference>
<evidence type="ECO:0000313" key="1">
    <source>
        <dbReference type="EMBL" id="AVF34841.1"/>
    </source>
</evidence>
<protein>
    <submittedName>
        <fullName evidence="1">Phage tail protein</fullName>
    </submittedName>
</protein>